<evidence type="ECO:0000256" key="2">
    <source>
        <dbReference type="ARBA" id="ARBA00022448"/>
    </source>
</evidence>
<accession>A0A8J2Z2S6</accession>
<keyword evidence="5 6" id="KW-0472">Membrane</keyword>
<dbReference type="AlphaFoldDB" id="A0A8J2Z2S6"/>
<feature type="transmembrane region" description="Helical" evidence="6">
    <location>
        <begin position="304"/>
        <end position="324"/>
    </location>
</feature>
<comment type="caution">
    <text evidence="8">The sequence shown here is derived from an EMBL/GenBank/DDBJ whole genome shotgun (WGS) entry which is preliminary data.</text>
</comment>
<dbReference type="GO" id="GO:0022857">
    <property type="term" value="F:transmembrane transporter activity"/>
    <property type="evidence" value="ECO:0007669"/>
    <property type="project" value="InterPro"/>
</dbReference>
<reference evidence="8" key="2">
    <citation type="submission" date="2020-09" db="EMBL/GenBank/DDBJ databases">
        <authorList>
            <person name="Sun Q."/>
            <person name="Zhou Y."/>
        </authorList>
    </citation>
    <scope>NUCLEOTIDE SEQUENCE</scope>
    <source>
        <strain evidence="8">CGMCC 1.15758</strain>
    </source>
</reference>
<dbReference type="PROSITE" id="PS50850">
    <property type="entry name" value="MFS"/>
    <property type="match status" value="1"/>
</dbReference>
<name>A0A8J2Z2S6_9GAMM</name>
<dbReference type="PANTHER" id="PTHR12778">
    <property type="entry name" value="SOLUTE CARRIER FAMILY 33 ACETYL-COA TRANSPORTER -RELATED"/>
    <property type="match status" value="1"/>
</dbReference>
<feature type="transmembrane region" description="Helical" evidence="6">
    <location>
        <begin position="234"/>
        <end position="251"/>
    </location>
</feature>
<evidence type="ECO:0000256" key="3">
    <source>
        <dbReference type="ARBA" id="ARBA00022692"/>
    </source>
</evidence>
<dbReference type="PANTHER" id="PTHR12778:SF10">
    <property type="entry name" value="MAJOR FACILITATOR SUPERFAMILY DOMAIN-CONTAINING PROTEIN 3"/>
    <property type="match status" value="1"/>
</dbReference>
<feature type="transmembrane region" description="Helical" evidence="6">
    <location>
        <begin position="330"/>
        <end position="355"/>
    </location>
</feature>
<proteinExistence type="predicted"/>
<keyword evidence="3 6" id="KW-0812">Transmembrane</keyword>
<sequence length="427" mass="47173">MSGFSQQLKAATIDSIAGLFKSRKMLVMFILGYSSGLPLMLTASSLTYWYHEAGVSIQDIGLLSLVALPYTVKYLWSPVIDRISFKYFGRRKGWILLMQLLLIVCVFLLSQFSPAQSSLIIAGIALAICFFSATQDIAINAYQTEVLDEDERALGSSISVLGYRVAMMVTGAFLLIMVKYFDNNWQTGIFALTPFFAVAMIGTFLARETTVDNRPKTFADAVVLPFYDFFTRRGFAVAIVVLLIIIFYKFSDALAFSLNTVFFAELGFDKVTIAVSYKTNALIFTFIGLVLGGMLAKGFGLFRTFLIFSFMMAAANLMYMWLAFEGKNYYLMVISVAVEYMVGAMGTAVLVAMIMSLVNKSFSATQFAVLSSIDSLGRVLVGPLAGNVQAGYGWEMLFLLSFILGCIVTFGIWLARKQIISMANLHG</sequence>
<evidence type="ECO:0000313" key="8">
    <source>
        <dbReference type="EMBL" id="GGF89670.1"/>
    </source>
</evidence>
<keyword evidence="2" id="KW-0813">Transport</keyword>
<protein>
    <submittedName>
        <fullName evidence="8">MFS transporter</fullName>
    </submittedName>
</protein>
<evidence type="ECO:0000256" key="6">
    <source>
        <dbReference type="SAM" id="Phobius"/>
    </source>
</evidence>
<keyword evidence="4 6" id="KW-1133">Transmembrane helix</keyword>
<feature type="domain" description="Major facilitator superfamily (MFS) profile" evidence="7">
    <location>
        <begin position="24"/>
        <end position="417"/>
    </location>
</feature>
<evidence type="ECO:0000256" key="4">
    <source>
        <dbReference type="ARBA" id="ARBA00022989"/>
    </source>
</evidence>
<evidence type="ECO:0000256" key="1">
    <source>
        <dbReference type="ARBA" id="ARBA00004141"/>
    </source>
</evidence>
<dbReference type="InterPro" id="IPR011701">
    <property type="entry name" value="MFS"/>
</dbReference>
<dbReference type="InterPro" id="IPR004752">
    <property type="entry name" value="AmpG_permease/AT-1"/>
</dbReference>
<evidence type="ECO:0000313" key="9">
    <source>
        <dbReference type="Proteomes" id="UP000636949"/>
    </source>
</evidence>
<feature type="transmembrane region" description="Helical" evidence="6">
    <location>
        <begin position="271"/>
        <end position="292"/>
    </location>
</feature>
<comment type="subcellular location">
    <subcellularLocation>
        <location evidence="1">Membrane</location>
        <topology evidence="1">Multi-pass membrane protein</topology>
    </subcellularLocation>
</comment>
<dbReference type="EMBL" id="BMJS01000002">
    <property type="protein sequence ID" value="GGF89670.1"/>
    <property type="molecule type" value="Genomic_DNA"/>
</dbReference>
<dbReference type="GO" id="GO:0016020">
    <property type="term" value="C:membrane"/>
    <property type="evidence" value="ECO:0007669"/>
    <property type="project" value="UniProtKB-SubCell"/>
</dbReference>
<dbReference type="OrthoDB" id="9787815at2"/>
<feature type="transmembrane region" description="Helical" evidence="6">
    <location>
        <begin position="93"/>
        <end position="113"/>
    </location>
</feature>
<dbReference type="RefSeq" id="WP_117001475.1">
    <property type="nucleotide sequence ID" value="NZ_BMJS01000002.1"/>
</dbReference>
<reference evidence="8" key="1">
    <citation type="journal article" date="2014" name="Int. J. Syst. Evol. Microbiol.">
        <title>Complete genome sequence of Corynebacterium casei LMG S-19264T (=DSM 44701T), isolated from a smear-ripened cheese.</title>
        <authorList>
            <consortium name="US DOE Joint Genome Institute (JGI-PGF)"/>
            <person name="Walter F."/>
            <person name="Albersmeier A."/>
            <person name="Kalinowski J."/>
            <person name="Ruckert C."/>
        </authorList>
    </citation>
    <scope>NUCLEOTIDE SEQUENCE</scope>
    <source>
        <strain evidence="8">CGMCC 1.15758</strain>
    </source>
</reference>
<dbReference type="InterPro" id="IPR020846">
    <property type="entry name" value="MFS_dom"/>
</dbReference>
<feature type="transmembrane region" description="Helical" evidence="6">
    <location>
        <begin position="367"/>
        <end position="386"/>
    </location>
</feature>
<dbReference type="Proteomes" id="UP000636949">
    <property type="component" value="Unassembled WGS sequence"/>
</dbReference>
<feature type="transmembrane region" description="Helical" evidence="6">
    <location>
        <begin position="55"/>
        <end position="72"/>
    </location>
</feature>
<gene>
    <name evidence="8" type="primary">ampG</name>
    <name evidence="8" type="ORF">GCM10010995_03760</name>
</gene>
<feature type="transmembrane region" description="Helical" evidence="6">
    <location>
        <begin position="26"/>
        <end position="49"/>
    </location>
</feature>
<keyword evidence="9" id="KW-1185">Reference proteome</keyword>
<feature type="transmembrane region" description="Helical" evidence="6">
    <location>
        <begin position="187"/>
        <end position="206"/>
    </location>
</feature>
<feature type="transmembrane region" description="Helical" evidence="6">
    <location>
        <begin position="160"/>
        <end position="181"/>
    </location>
</feature>
<organism evidence="8 9">
    <name type="scientific">Cysteiniphilum litorale</name>
    <dbReference type="NCBI Taxonomy" id="2056700"/>
    <lineage>
        <taxon>Bacteria</taxon>
        <taxon>Pseudomonadati</taxon>
        <taxon>Pseudomonadota</taxon>
        <taxon>Gammaproteobacteria</taxon>
        <taxon>Thiotrichales</taxon>
        <taxon>Fastidiosibacteraceae</taxon>
        <taxon>Cysteiniphilum</taxon>
    </lineage>
</organism>
<feature type="transmembrane region" description="Helical" evidence="6">
    <location>
        <begin position="119"/>
        <end position="139"/>
    </location>
</feature>
<evidence type="ECO:0000256" key="5">
    <source>
        <dbReference type="ARBA" id="ARBA00023136"/>
    </source>
</evidence>
<evidence type="ECO:0000259" key="7">
    <source>
        <dbReference type="PROSITE" id="PS50850"/>
    </source>
</evidence>
<dbReference type="Gene3D" id="1.20.1250.20">
    <property type="entry name" value="MFS general substrate transporter like domains"/>
    <property type="match status" value="2"/>
</dbReference>
<dbReference type="NCBIfam" id="TIGR00901">
    <property type="entry name" value="2A0125"/>
    <property type="match status" value="1"/>
</dbReference>
<feature type="transmembrane region" description="Helical" evidence="6">
    <location>
        <begin position="392"/>
        <end position="415"/>
    </location>
</feature>
<dbReference type="Pfam" id="PF07690">
    <property type="entry name" value="MFS_1"/>
    <property type="match status" value="1"/>
</dbReference>
<dbReference type="SUPFAM" id="SSF103473">
    <property type="entry name" value="MFS general substrate transporter"/>
    <property type="match status" value="1"/>
</dbReference>
<dbReference type="InterPro" id="IPR036259">
    <property type="entry name" value="MFS_trans_sf"/>
</dbReference>